<dbReference type="Proteomes" id="UP000325289">
    <property type="component" value="Unassembled WGS sequence"/>
</dbReference>
<protein>
    <submittedName>
        <fullName evidence="1">Uncharacterized protein</fullName>
    </submittedName>
</protein>
<name>A0A1I2ELN4_9RHOB</name>
<accession>A0A1I2ELN4</accession>
<dbReference type="AlphaFoldDB" id="A0A1I2ELN4"/>
<organism evidence="1 2">
    <name type="scientific">Roseivivax sediminis</name>
    <dbReference type="NCBI Taxonomy" id="936889"/>
    <lineage>
        <taxon>Bacteria</taxon>
        <taxon>Pseudomonadati</taxon>
        <taxon>Pseudomonadota</taxon>
        <taxon>Alphaproteobacteria</taxon>
        <taxon>Rhodobacterales</taxon>
        <taxon>Roseobacteraceae</taxon>
        <taxon>Roseivivax</taxon>
    </lineage>
</organism>
<dbReference type="OrthoDB" id="7837902at2"/>
<gene>
    <name evidence="1" type="ORF">SAMN04515678_12517</name>
</gene>
<dbReference type="EMBL" id="FOMS01000025">
    <property type="protein sequence ID" value="SFE93358.1"/>
    <property type="molecule type" value="Genomic_DNA"/>
</dbReference>
<reference evidence="1 2" key="1">
    <citation type="submission" date="2016-10" db="EMBL/GenBank/DDBJ databases">
        <authorList>
            <person name="Varghese N."/>
            <person name="Submissions S."/>
        </authorList>
    </citation>
    <scope>NUCLEOTIDE SEQUENCE [LARGE SCALE GENOMIC DNA]</scope>
    <source>
        <strain evidence="2">YIM D21,KCTC 23444,ACCC 10710</strain>
    </source>
</reference>
<sequence>MMTTAFTPLLVPTLTPSSQLQRPRIRFPGSVQRSQDEPDYFAEPDVTSTYAITDAPRQGRFENRVTLTPLLNLSLYSFNARVDFMEIKAKSRTQVSSADLSKYIWSRSYIRTTVSGDAQGKLIINVKKPMRWHIKALIKCLNDHPIVETEGEINAIQVSLQANADRAYFEADPTRAEQERWALTELLSRHFLPPSYTWDFPGGQPRSVYDDGIGVGHFLWKPSAQNGVKQTEWSRAHTRMIREARDVEYHEQLEFETRLDPWNYHQHAVNGTTCFGNRACALMFKVMHRIKDTQDLKHGKETILDNQERRACVEATLRGDALRRHSLTHCSHVGAGLRKLRKELFKFWLPTVRLTQGCVVSAFELERFQRGGVYAVRQAALAAREREAYLNRRVRGRRFERKWRREANDDHDGLQAFSYLNKRCADALRRAEGSWARLD</sequence>
<keyword evidence="2" id="KW-1185">Reference proteome</keyword>
<evidence type="ECO:0000313" key="1">
    <source>
        <dbReference type="EMBL" id="SFE93358.1"/>
    </source>
</evidence>
<proteinExistence type="predicted"/>
<evidence type="ECO:0000313" key="2">
    <source>
        <dbReference type="Proteomes" id="UP000325289"/>
    </source>
</evidence>
<dbReference type="RefSeq" id="WP_149758992.1">
    <property type="nucleotide sequence ID" value="NZ_FOMS01000025.1"/>
</dbReference>